<evidence type="ECO:0000256" key="1">
    <source>
        <dbReference type="ARBA" id="ARBA00001946"/>
    </source>
</evidence>
<gene>
    <name evidence="14" type="ORF">EBB54_10515</name>
</gene>
<dbReference type="GO" id="GO:0005524">
    <property type="term" value="F:ATP binding"/>
    <property type="evidence" value="ECO:0007669"/>
    <property type="project" value="UniProtKB-KW"/>
</dbReference>
<accession>A0A426DG10</accession>
<feature type="domain" description="Mur ligase central" evidence="13">
    <location>
        <begin position="44"/>
        <end position="264"/>
    </location>
</feature>
<comment type="caution">
    <text evidence="14">The sequence shown here is derived from an EMBL/GenBank/DDBJ whole genome shotgun (WGS) entry which is preliminary data.</text>
</comment>
<dbReference type="PANTHER" id="PTHR11136">
    <property type="entry name" value="FOLYLPOLYGLUTAMATE SYNTHASE-RELATED"/>
    <property type="match status" value="1"/>
</dbReference>
<keyword evidence="8" id="KW-0460">Magnesium</keyword>
<evidence type="ECO:0000259" key="12">
    <source>
        <dbReference type="Pfam" id="PF02875"/>
    </source>
</evidence>
<dbReference type="PROSITE" id="PS01012">
    <property type="entry name" value="FOLYLPOLYGLU_SYNT_2"/>
    <property type="match status" value="1"/>
</dbReference>
<evidence type="ECO:0000256" key="9">
    <source>
        <dbReference type="ARBA" id="ARBA00030592"/>
    </source>
</evidence>
<dbReference type="InterPro" id="IPR013221">
    <property type="entry name" value="Mur_ligase_cen"/>
</dbReference>
<comment type="catalytic activity">
    <reaction evidence="10">
        <text>(6S)-5,6,7,8-tetrahydrofolyl-(gamma-L-Glu)(n) + L-glutamate + ATP = (6S)-5,6,7,8-tetrahydrofolyl-(gamma-L-Glu)(n+1) + ADP + phosphate + H(+)</text>
        <dbReference type="Rhea" id="RHEA:10580"/>
        <dbReference type="Rhea" id="RHEA-COMP:14738"/>
        <dbReference type="Rhea" id="RHEA-COMP:14740"/>
        <dbReference type="ChEBI" id="CHEBI:15378"/>
        <dbReference type="ChEBI" id="CHEBI:29985"/>
        <dbReference type="ChEBI" id="CHEBI:30616"/>
        <dbReference type="ChEBI" id="CHEBI:43474"/>
        <dbReference type="ChEBI" id="CHEBI:141005"/>
        <dbReference type="ChEBI" id="CHEBI:456216"/>
        <dbReference type="EC" id="6.3.2.17"/>
    </reaction>
</comment>
<dbReference type="GO" id="GO:0005737">
    <property type="term" value="C:cytoplasm"/>
    <property type="evidence" value="ECO:0007669"/>
    <property type="project" value="TreeGrafter"/>
</dbReference>
<keyword evidence="4 11" id="KW-0436">Ligase</keyword>
<evidence type="ECO:0000256" key="11">
    <source>
        <dbReference type="PIRNR" id="PIRNR001563"/>
    </source>
</evidence>
<evidence type="ECO:0000313" key="14">
    <source>
        <dbReference type="EMBL" id="RRK31749.1"/>
    </source>
</evidence>
<evidence type="ECO:0000256" key="3">
    <source>
        <dbReference type="ARBA" id="ARBA00013025"/>
    </source>
</evidence>
<evidence type="ECO:0000256" key="5">
    <source>
        <dbReference type="ARBA" id="ARBA00022723"/>
    </source>
</evidence>
<name>A0A426DG10_9FIRM</name>
<comment type="cofactor">
    <cofactor evidence="1">
        <name>Mg(2+)</name>
        <dbReference type="ChEBI" id="CHEBI:18420"/>
    </cofactor>
</comment>
<dbReference type="PROSITE" id="PS01011">
    <property type="entry name" value="FOLYLPOLYGLU_SYNT_1"/>
    <property type="match status" value="1"/>
</dbReference>
<dbReference type="EC" id="6.3.2.17" evidence="3"/>
<protein>
    <recommendedName>
        <fullName evidence="3">tetrahydrofolate synthase</fullName>
        <ecNumber evidence="3">6.3.2.17</ecNumber>
    </recommendedName>
    <alternativeName>
        <fullName evidence="9">Tetrahydrofolylpolyglutamate synthase</fullName>
    </alternativeName>
</protein>
<reference evidence="14" key="1">
    <citation type="submission" date="2018-10" db="EMBL/GenBank/DDBJ databases">
        <title>Schaedlerella arabinophila gen. nov. sp. nov., isolated from the mouse intestinal tract and comparative analysis with the genome of the closely related altered Schaedler flora strain ASF502.</title>
        <authorList>
            <person name="Miyake S."/>
            <person name="Soh M."/>
            <person name="Seedorf H."/>
        </authorList>
    </citation>
    <scope>NUCLEOTIDE SEQUENCE [LARGE SCALE GENOMIC DNA]</scope>
    <source>
        <strain evidence="14">DSM 106076</strain>
    </source>
</reference>
<dbReference type="InterPro" id="IPR001645">
    <property type="entry name" value="Folylpolyglutamate_synth"/>
</dbReference>
<dbReference type="Gene3D" id="3.40.1190.10">
    <property type="entry name" value="Mur-like, catalytic domain"/>
    <property type="match status" value="1"/>
</dbReference>
<dbReference type="SUPFAM" id="SSF53623">
    <property type="entry name" value="MurD-like peptide ligases, catalytic domain"/>
    <property type="match status" value="1"/>
</dbReference>
<evidence type="ECO:0000256" key="8">
    <source>
        <dbReference type="ARBA" id="ARBA00022842"/>
    </source>
</evidence>
<dbReference type="NCBIfam" id="TIGR01499">
    <property type="entry name" value="folC"/>
    <property type="match status" value="1"/>
</dbReference>
<dbReference type="AlphaFoldDB" id="A0A426DG10"/>
<proteinExistence type="inferred from homology"/>
<evidence type="ECO:0000256" key="4">
    <source>
        <dbReference type="ARBA" id="ARBA00022598"/>
    </source>
</evidence>
<evidence type="ECO:0000259" key="13">
    <source>
        <dbReference type="Pfam" id="PF08245"/>
    </source>
</evidence>
<dbReference type="Pfam" id="PF02875">
    <property type="entry name" value="Mur_ligase_C"/>
    <property type="match status" value="1"/>
</dbReference>
<dbReference type="EMBL" id="RHJS01000002">
    <property type="protein sequence ID" value="RRK31749.1"/>
    <property type="molecule type" value="Genomic_DNA"/>
</dbReference>
<dbReference type="PANTHER" id="PTHR11136:SF0">
    <property type="entry name" value="DIHYDROFOLATE SYNTHETASE-RELATED"/>
    <property type="match status" value="1"/>
</dbReference>
<keyword evidence="7 11" id="KW-0067">ATP-binding</keyword>
<dbReference type="FunFam" id="3.40.1190.10:FF:000011">
    <property type="entry name" value="Folylpolyglutamate synthase/dihydrofolate synthase"/>
    <property type="match status" value="1"/>
</dbReference>
<evidence type="ECO:0000256" key="10">
    <source>
        <dbReference type="ARBA" id="ARBA00047493"/>
    </source>
</evidence>
<sequence length="427" mass="47604">MTYKEARVYLDEVSKYGSVLGLDAVRELLHELGDPQEELRFIHIAGTNGKGSVLAFISTILSEAGFRTGRYISPTVVSYLERIQIDGQWIPEEEFAELVEEIQKAIVRMEARGLSGPTVFEIETAVAFLYFRKKRCRFVVLETGLGGEEDATNIVRNTAVAVFTSISRDHMGFLGDTAEAIAKHKAGIIKPGCIVVSAPQQPEVQMVLKKQAALQGCEIFFAKPEEGAVTQEGYRGQTLSLGGLKNLNIRMAGACQAVNAVTAWEAVRAVETAEGIKIREEDLRRGFEKTRWPGRFTCLREAPVWIVDGAHNADGARWLKDSMERYFPGRRLLFIMGVFRDKEYEKIAEIMAPLAERIYTVDLPEEGRTLPAKELKKAAEPYCRGRVLAMEDIDRAVEKAMEDAGDEDVILAFGSLSYLGRIMEIVQ</sequence>
<evidence type="ECO:0000256" key="6">
    <source>
        <dbReference type="ARBA" id="ARBA00022741"/>
    </source>
</evidence>
<comment type="similarity">
    <text evidence="2 11">Belongs to the folylpolyglutamate synthase family.</text>
</comment>
<dbReference type="RefSeq" id="WP_125127366.1">
    <property type="nucleotide sequence ID" value="NZ_RHJS01000002.1"/>
</dbReference>
<dbReference type="InterPro" id="IPR036615">
    <property type="entry name" value="Mur_ligase_C_dom_sf"/>
</dbReference>
<dbReference type="GO" id="GO:0008841">
    <property type="term" value="F:dihydrofolate synthase activity"/>
    <property type="evidence" value="ECO:0007669"/>
    <property type="project" value="TreeGrafter"/>
</dbReference>
<feature type="domain" description="Mur ligase C-terminal" evidence="12">
    <location>
        <begin position="294"/>
        <end position="415"/>
    </location>
</feature>
<dbReference type="Proteomes" id="UP000274920">
    <property type="component" value="Unassembled WGS sequence"/>
</dbReference>
<evidence type="ECO:0000313" key="15">
    <source>
        <dbReference type="Proteomes" id="UP000274920"/>
    </source>
</evidence>
<dbReference type="Pfam" id="PF08245">
    <property type="entry name" value="Mur_ligase_M"/>
    <property type="match status" value="1"/>
</dbReference>
<evidence type="ECO:0000256" key="2">
    <source>
        <dbReference type="ARBA" id="ARBA00008276"/>
    </source>
</evidence>
<dbReference type="SUPFAM" id="SSF53244">
    <property type="entry name" value="MurD-like peptide ligases, peptide-binding domain"/>
    <property type="match status" value="1"/>
</dbReference>
<keyword evidence="15" id="KW-1185">Reference proteome</keyword>
<dbReference type="GO" id="GO:0004326">
    <property type="term" value="F:tetrahydrofolylpolyglutamate synthase activity"/>
    <property type="evidence" value="ECO:0007669"/>
    <property type="project" value="UniProtKB-EC"/>
</dbReference>
<dbReference type="InterPro" id="IPR036565">
    <property type="entry name" value="Mur-like_cat_sf"/>
</dbReference>
<organism evidence="14 15">
    <name type="scientific">Schaedlerella arabinosiphila</name>
    <dbReference type="NCBI Taxonomy" id="2044587"/>
    <lineage>
        <taxon>Bacteria</taxon>
        <taxon>Bacillati</taxon>
        <taxon>Bacillota</taxon>
        <taxon>Clostridia</taxon>
        <taxon>Lachnospirales</taxon>
        <taxon>Lachnospiraceae</taxon>
        <taxon>Schaedlerella</taxon>
    </lineage>
</organism>
<dbReference type="Gene3D" id="3.90.190.20">
    <property type="entry name" value="Mur ligase, C-terminal domain"/>
    <property type="match status" value="1"/>
</dbReference>
<dbReference type="GO" id="GO:0046872">
    <property type="term" value="F:metal ion binding"/>
    <property type="evidence" value="ECO:0007669"/>
    <property type="project" value="UniProtKB-KW"/>
</dbReference>
<dbReference type="InterPro" id="IPR004101">
    <property type="entry name" value="Mur_ligase_C"/>
</dbReference>
<keyword evidence="5" id="KW-0479">Metal-binding</keyword>
<evidence type="ECO:0000256" key="7">
    <source>
        <dbReference type="ARBA" id="ARBA00022840"/>
    </source>
</evidence>
<keyword evidence="6 11" id="KW-0547">Nucleotide-binding</keyword>
<dbReference type="PIRSF" id="PIRSF001563">
    <property type="entry name" value="Folylpolyglu_synth"/>
    <property type="match status" value="1"/>
</dbReference>
<dbReference type="InterPro" id="IPR018109">
    <property type="entry name" value="Folylpolyglutamate_synth_CS"/>
</dbReference>